<feature type="domain" description="Ppx/GppA phosphatase N-terminal" evidence="2">
    <location>
        <begin position="17"/>
        <end position="301"/>
    </location>
</feature>
<dbReference type="Gene3D" id="3.30.420.40">
    <property type="match status" value="1"/>
</dbReference>
<comment type="similarity">
    <text evidence="1">Belongs to the GppA/Ppx family.</text>
</comment>
<protein>
    <submittedName>
        <fullName evidence="3">Phosphatase</fullName>
    </submittedName>
</protein>
<evidence type="ECO:0000313" key="3">
    <source>
        <dbReference type="EMBL" id="MCU6699751.1"/>
    </source>
</evidence>
<evidence type="ECO:0000256" key="1">
    <source>
        <dbReference type="ARBA" id="ARBA00007125"/>
    </source>
</evidence>
<dbReference type="Gene3D" id="3.30.420.150">
    <property type="entry name" value="Exopolyphosphatase. Domain 2"/>
    <property type="match status" value="1"/>
</dbReference>
<dbReference type="InterPro" id="IPR043129">
    <property type="entry name" value="ATPase_NBD"/>
</dbReference>
<dbReference type="InterPro" id="IPR003695">
    <property type="entry name" value="Ppx_GppA_N"/>
</dbReference>
<evidence type="ECO:0000259" key="2">
    <source>
        <dbReference type="Pfam" id="PF02541"/>
    </source>
</evidence>
<dbReference type="Pfam" id="PF02541">
    <property type="entry name" value="Ppx-GppA"/>
    <property type="match status" value="1"/>
</dbReference>
<sequence>MKCAVVDVGSNTIRLSVYQTEGKNFRQLFTSKETTGLASYISHHRMEKDGMLCAAAALNKFRSILEQFEIDRTEVFATASLRNIDNSNEVVMELFRETGYQIKVLSGHEEALCDFYGVMYNIYIDTGMIFDIGGGSTELVTFENRKPCTIESAGIGSLNLYNQFVGKIIPKKKELEAMEEKVQQELDDLFGCRVLARQTKNKDIIGVGGTVRALLKLVSLYYRLEEKNRCITRNQLEEIFQMATNKQKQIQNMILKICPERVHTIIPGMLVMKSILEKAGCERIVVSKYGVREGYLYHAILSRDEDKEEIQ</sequence>
<dbReference type="SUPFAM" id="SSF53067">
    <property type="entry name" value="Actin-like ATPase domain"/>
    <property type="match status" value="2"/>
</dbReference>
<keyword evidence="4" id="KW-1185">Reference proteome</keyword>
<proteinExistence type="inferred from homology"/>
<evidence type="ECO:0000313" key="4">
    <source>
        <dbReference type="Proteomes" id="UP001207605"/>
    </source>
</evidence>
<comment type="caution">
    <text evidence="3">The sequence shown here is derived from an EMBL/GenBank/DDBJ whole genome shotgun (WGS) entry which is preliminary data.</text>
</comment>
<gene>
    <name evidence="3" type="ORF">OCV65_05840</name>
</gene>
<dbReference type="PANTHER" id="PTHR30005:SF0">
    <property type="entry name" value="RETROGRADE REGULATION PROTEIN 2"/>
    <property type="match status" value="1"/>
</dbReference>
<name>A0ABT2S592_9FIRM</name>
<dbReference type="Proteomes" id="UP001207605">
    <property type="component" value="Unassembled WGS sequence"/>
</dbReference>
<accession>A0ABT2S592</accession>
<dbReference type="PANTHER" id="PTHR30005">
    <property type="entry name" value="EXOPOLYPHOSPHATASE"/>
    <property type="match status" value="1"/>
</dbReference>
<organism evidence="3 4">
    <name type="scientific">Dorea ammoniilytica</name>
    <dbReference type="NCBI Taxonomy" id="2981788"/>
    <lineage>
        <taxon>Bacteria</taxon>
        <taxon>Bacillati</taxon>
        <taxon>Bacillota</taxon>
        <taxon>Clostridia</taxon>
        <taxon>Lachnospirales</taxon>
        <taxon>Lachnospiraceae</taxon>
        <taxon>Dorea</taxon>
    </lineage>
</organism>
<dbReference type="EMBL" id="JAOQJV010000005">
    <property type="protein sequence ID" value="MCU6699751.1"/>
    <property type="molecule type" value="Genomic_DNA"/>
</dbReference>
<dbReference type="InterPro" id="IPR050273">
    <property type="entry name" value="GppA/Ppx_hydrolase"/>
</dbReference>
<dbReference type="CDD" id="cd24052">
    <property type="entry name" value="ASKHA_NBD_HpPPX-GppA-like"/>
    <property type="match status" value="1"/>
</dbReference>
<dbReference type="RefSeq" id="WP_262581282.1">
    <property type="nucleotide sequence ID" value="NZ_JAOQJV010000005.1"/>
</dbReference>
<reference evidence="3 4" key="1">
    <citation type="journal article" date="2021" name="ISME Commun">
        <title>Automated analysis of genomic sequences facilitates high-throughput and comprehensive description of bacteria.</title>
        <authorList>
            <person name="Hitch T.C.A."/>
        </authorList>
    </citation>
    <scope>NUCLEOTIDE SEQUENCE [LARGE SCALE GENOMIC DNA]</scope>
    <source>
        <strain evidence="3 4">Sanger_02</strain>
    </source>
</reference>